<evidence type="ECO:0000313" key="5">
    <source>
        <dbReference type="Proteomes" id="UP000007801"/>
    </source>
</evidence>
<organism evidence="4 5">
    <name type="scientific">Drosophila ananassae</name>
    <name type="common">Fruit fly</name>
    <dbReference type="NCBI Taxonomy" id="7217"/>
    <lineage>
        <taxon>Eukaryota</taxon>
        <taxon>Metazoa</taxon>
        <taxon>Ecdysozoa</taxon>
        <taxon>Arthropoda</taxon>
        <taxon>Hexapoda</taxon>
        <taxon>Insecta</taxon>
        <taxon>Pterygota</taxon>
        <taxon>Neoptera</taxon>
        <taxon>Endopterygota</taxon>
        <taxon>Diptera</taxon>
        <taxon>Brachycera</taxon>
        <taxon>Muscomorpha</taxon>
        <taxon>Ephydroidea</taxon>
        <taxon>Drosophilidae</taxon>
        <taxon>Drosophila</taxon>
        <taxon>Sophophora</taxon>
    </lineage>
</organism>
<feature type="chain" id="PRO_5006155105" description="Platelet-derived growth factor (PDGF) family profile domain-containing protein" evidence="2">
    <location>
        <begin position="21"/>
        <end position="637"/>
    </location>
</feature>
<dbReference type="eggNOG" id="ENOG502S1KT">
    <property type="taxonomic scope" value="Eukaryota"/>
</dbReference>
<dbReference type="Proteomes" id="UP000007801">
    <property type="component" value="Unassembled WGS sequence"/>
</dbReference>
<dbReference type="GO" id="GO:0016020">
    <property type="term" value="C:membrane"/>
    <property type="evidence" value="ECO:0007669"/>
    <property type="project" value="InterPro"/>
</dbReference>
<feature type="region of interest" description="Disordered" evidence="1">
    <location>
        <begin position="24"/>
        <end position="92"/>
    </location>
</feature>
<dbReference type="PANTHER" id="PTHR21719:SF1">
    <property type="entry name" value="FI06402P-RELATED"/>
    <property type="match status" value="1"/>
</dbReference>
<dbReference type="GO" id="GO:0008083">
    <property type="term" value="F:growth factor activity"/>
    <property type="evidence" value="ECO:0007669"/>
    <property type="project" value="InterPro"/>
</dbReference>
<gene>
    <name evidence="4" type="primary">Dana\GF24460</name>
    <name evidence="4" type="synonym">dana_GLEANR_918</name>
    <name evidence="4" type="ORF">GF24460</name>
</gene>
<evidence type="ECO:0000313" key="4">
    <source>
        <dbReference type="EMBL" id="KPU74480.1"/>
    </source>
</evidence>
<dbReference type="InterPro" id="IPR029034">
    <property type="entry name" value="Cystine-knot_cytokine"/>
</dbReference>
<keyword evidence="5" id="KW-1185">Reference proteome</keyword>
<evidence type="ECO:0000256" key="1">
    <source>
        <dbReference type="SAM" id="MobiDB-lite"/>
    </source>
</evidence>
<dbReference type="AlphaFoldDB" id="A0A0P9A828"/>
<feature type="compositionally biased region" description="Low complexity" evidence="1">
    <location>
        <begin position="39"/>
        <end position="54"/>
    </location>
</feature>
<proteinExistence type="predicted"/>
<dbReference type="STRING" id="7217.A0A0P9A828"/>
<dbReference type="Gene3D" id="2.10.90.10">
    <property type="entry name" value="Cystine-knot cytokines"/>
    <property type="match status" value="1"/>
</dbReference>
<name>A0A0P9A828_DROAN</name>
<feature type="region of interest" description="Disordered" evidence="1">
    <location>
        <begin position="294"/>
        <end position="315"/>
    </location>
</feature>
<feature type="region of interest" description="Disordered" evidence="1">
    <location>
        <begin position="169"/>
        <end position="247"/>
    </location>
</feature>
<accession>A0A0P9A828</accession>
<feature type="signal peptide" evidence="2">
    <location>
        <begin position="1"/>
        <end position="20"/>
    </location>
</feature>
<dbReference type="InterPro" id="IPR000072">
    <property type="entry name" value="PDGF/VEGF_dom"/>
</dbReference>
<dbReference type="KEGG" id="dan:6507092"/>
<dbReference type="SUPFAM" id="SSF57501">
    <property type="entry name" value="Cystine-knot cytokines"/>
    <property type="match status" value="1"/>
</dbReference>
<feature type="compositionally biased region" description="Low complexity" evidence="1">
    <location>
        <begin position="298"/>
        <end position="314"/>
    </location>
</feature>
<dbReference type="EMBL" id="CH902624">
    <property type="protein sequence ID" value="KPU74480.1"/>
    <property type="molecule type" value="Genomic_DNA"/>
</dbReference>
<dbReference type="FunCoup" id="A0A0P9A828">
    <property type="interactions" value="49"/>
</dbReference>
<feature type="region of interest" description="Disordered" evidence="1">
    <location>
        <begin position="254"/>
        <end position="273"/>
    </location>
</feature>
<feature type="compositionally biased region" description="Acidic residues" evidence="1">
    <location>
        <begin position="188"/>
        <end position="206"/>
    </location>
</feature>
<keyword evidence="2" id="KW-0732">Signal</keyword>
<dbReference type="InParanoid" id="A0A0P9A828"/>
<reference evidence="4 5" key="1">
    <citation type="journal article" date="2007" name="Nature">
        <title>Evolution of genes and genomes on the Drosophila phylogeny.</title>
        <authorList>
            <consortium name="Drosophila 12 Genomes Consortium"/>
            <person name="Clark A.G."/>
            <person name="Eisen M.B."/>
            <person name="Smith D.R."/>
            <person name="Bergman C.M."/>
            <person name="Oliver B."/>
            <person name="Markow T.A."/>
            <person name="Kaufman T.C."/>
            <person name="Kellis M."/>
            <person name="Gelbart W."/>
            <person name="Iyer V.N."/>
            <person name="Pollard D.A."/>
            <person name="Sackton T.B."/>
            <person name="Larracuente A.M."/>
            <person name="Singh N.D."/>
            <person name="Abad J.P."/>
            <person name="Abt D.N."/>
            <person name="Adryan B."/>
            <person name="Aguade M."/>
            <person name="Akashi H."/>
            <person name="Anderson W.W."/>
            <person name="Aquadro C.F."/>
            <person name="Ardell D.H."/>
            <person name="Arguello R."/>
            <person name="Artieri C.G."/>
            <person name="Barbash D.A."/>
            <person name="Barker D."/>
            <person name="Barsanti P."/>
            <person name="Batterham P."/>
            <person name="Batzoglou S."/>
            <person name="Begun D."/>
            <person name="Bhutkar A."/>
            <person name="Blanco E."/>
            <person name="Bosak S.A."/>
            <person name="Bradley R.K."/>
            <person name="Brand A.D."/>
            <person name="Brent M.R."/>
            <person name="Brooks A.N."/>
            <person name="Brown R.H."/>
            <person name="Butlin R.K."/>
            <person name="Caggese C."/>
            <person name="Calvi B.R."/>
            <person name="Bernardo de Carvalho A."/>
            <person name="Caspi A."/>
            <person name="Castrezana S."/>
            <person name="Celniker S.E."/>
            <person name="Chang J.L."/>
            <person name="Chapple C."/>
            <person name="Chatterji S."/>
            <person name="Chinwalla A."/>
            <person name="Civetta A."/>
            <person name="Clifton S.W."/>
            <person name="Comeron J.M."/>
            <person name="Costello J.C."/>
            <person name="Coyne J.A."/>
            <person name="Daub J."/>
            <person name="David R.G."/>
            <person name="Delcher A.L."/>
            <person name="Delehaunty K."/>
            <person name="Do C.B."/>
            <person name="Ebling H."/>
            <person name="Edwards K."/>
            <person name="Eickbush T."/>
            <person name="Evans J.D."/>
            <person name="Filipski A."/>
            <person name="Findeiss S."/>
            <person name="Freyhult E."/>
            <person name="Fulton L."/>
            <person name="Fulton R."/>
            <person name="Garcia A.C."/>
            <person name="Gardiner A."/>
            <person name="Garfield D.A."/>
            <person name="Garvin B.E."/>
            <person name="Gibson G."/>
            <person name="Gilbert D."/>
            <person name="Gnerre S."/>
            <person name="Godfrey J."/>
            <person name="Good R."/>
            <person name="Gotea V."/>
            <person name="Gravely B."/>
            <person name="Greenberg A.J."/>
            <person name="Griffiths-Jones S."/>
            <person name="Gross S."/>
            <person name="Guigo R."/>
            <person name="Gustafson E.A."/>
            <person name="Haerty W."/>
            <person name="Hahn M.W."/>
            <person name="Halligan D.L."/>
            <person name="Halpern A.L."/>
            <person name="Halter G.M."/>
            <person name="Han M.V."/>
            <person name="Heger A."/>
            <person name="Hillier L."/>
            <person name="Hinrichs A.S."/>
            <person name="Holmes I."/>
            <person name="Hoskins R.A."/>
            <person name="Hubisz M.J."/>
            <person name="Hultmark D."/>
            <person name="Huntley M.A."/>
            <person name="Jaffe D.B."/>
            <person name="Jagadeeshan S."/>
            <person name="Jeck W.R."/>
            <person name="Johnson J."/>
            <person name="Jones C.D."/>
            <person name="Jordan W.C."/>
            <person name="Karpen G.H."/>
            <person name="Kataoka E."/>
            <person name="Keightley P.D."/>
            <person name="Kheradpour P."/>
            <person name="Kirkness E.F."/>
            <person name="Koerich L.B."/>
            <person name="Kristiansen K."/>
            <person name="Kudrna D."/>
            <person name="Kulathinal R.J."/>
            <person name="Kumar S."/>
            <person name="Kwok R."/>
            <person name="Lander E."/>
            <person name="Langley C.H."/>
            <person name="Lapoint R."/>
            <person name="Lazzaro B.P."/>
            <person name="Lee S.J."/>
            <person name="Levesque L."/>
            <person name="Li R."/>
            <person name="Lin C.F."/>
            <person name="Lin M.F."/>
            <person name="Lindblad-Toh K."/>
            <person name="Llopart A."/>
            <person name="Long M."/>
            <person name="Low L."/>
            <person name="Lozovsky E."/>
            <person name="Lu J."/>
            <person name="Luo M."/>
            <person name="Machado C.A."/>
            <person name="Makalowski W."/>
            <person name="Marzo M."/>
            <person name="Matsuda M."/>
            <person name="Matzkin L."/>
            <person name="McAllister B."/>
            <person name="McBride C.S."/>
            <person name="McKernan B."/>
            <person name="McKernan K."/>
            <person name="Mendez-Lago M."/>
            <person name="Minx P."/>
            <person name="Mollenhauer M.U."/>
            <person name="Montooth K."/>
            <person name="Mount S.M."/>
            <person name="Mu X."/>
            <person name="Myers E."/>
            <person name="Negre B."/>
            <person name="Newfeld S."/>
            <person name="Nielsen R."/>
            <person name="Noor M.A."/>
            <person name="O'Grady P."/>
            <person name="Pachter L."/>
            <person name="Papaceit M."/>
            <person name="Parisi M.J."/>
            <person name="Parisi M."/>
            <person name="Parts L."/>
            <person name="Pedersen J.S."/>
            <person name="Pesole G."/>
            <person name="Phillippy A.M."/>
            <person name="Ponting C.P."/>
            <person name="Pop M."/>
            <person name="Porcelli D."/>
            <person name="Powell J.R."/>
            <person name="Prohaska S."/>
            <person name="Pruitt K."/>
            <person name="Puig M."/>
            <person name="Quesneville H."/>
            <person name="Ram K.R."/>
            <person name="Rand D."/>
            <person name="Rasmussen M.D."/>
            <person name="Reed L.K."/>
            <person name="Reenan R."/>
            <person name="Reily A."/>
            <person name="Remington K.A."/>
            <person name="Rieger T.T."/>
            <person name="Ritchie M.G."/>
            <person name="Robin C."/>
            <person name="Rogers Y.H."/>
            <person name="Rohde C."/>
            <person name="Rozas J."/>
            <person name="Rubenfield M.J."/>
            <person name="Ruiz A."/>
            <person name="Russo S."/>
            <person name="Salzberg S.L."/>
            <person name="Sanchez-Gracia A."/>
            <person name="Saranga D.J."/>
            <person name="Sato H."/>
            <person name="Schaeffer S.W."/>
            <person name="Schatz M.C."/>
            <person name="Schlenke T."/>
            <person name="Schwartz R."/>
            <person name="Segarra C."/>
            <person name="Singh R.S."/>
            <person name="Sirot L."/>
            <person name="Sirota M."/>
            <person name="Sisneros N.B."/>
            <person name="Smith C.D."/>
            <person name="Smith T.F."/>
            <person name="Spieth J."/>
            <person name="Stage D.E."/>
            <person name="Stark A."/>
            <person name="Stephan W."/>
            <person name="Strausberg R.L."/>
            <person name="Strempel S."/>
            <person name="Sturgill D."/>
            <person name="Sutton G."/>
            <person name="Sutton G.G."/>
            <person name="Tao W."/>
            <person name="Teichmann S."/>
            <person name="Tobari Y.N."/>
            <person name="Tomimura Y."/>
            <person name="Tsolas J.M."/>
            <person name="Valente V.L."/>
            <person name="Venter E."/>
            <person name="Venter J.C."/>
            <person name="Vicario S."/>
            <person name="Vieira F.G."/>
            <person name="Vilella A.J."/>
            <person name="Villasante A."/>
            <person name="Walenz B."/>
            <person name="Wang J."/>
            <person name="Wasserman M."/>
            <person name="Watts T."/>
            <person name="Wilson D."/>
            <person name="Wilson R.K."/>
            <person name="Wing R.A."/>
            <person name="Wolfner M.F."/>
            <person name="Wong A."/>
            <person name="Wong G.K."/>
            <person name="Wu C.I."/>
            <person name="Wu G."/>
            <person name="Yamamoto D."/>
            <person name="Yang H.P."/>
            <person name="Yang S.P."/>
            <person name="Yorke J.A."/>
            <person name="Yoshida K."/>
            <person name="Zdobnov E."/>
            <person name="Zhang P."/>
            <person name="Zhang Y."/>
            <person name="Zimin A.V."/>
            <person name="Baldwin J."/>
            <person name="Abdouelleil A."/>
            <person name="Abdulkadir J."/>
            <person name="Abebe A."/>
            <person name="Abera B."/>
            <person name="Abreu J."/>
            <person name="Acer S.C."/>
            <person name="Aftuck L."/>
            <person name="Alexander A."/>
            <person name="An P."/>
            <person name="Anderson E."/>
            <person name="Anderson S."/>
            <person name="Arachi H."/>
            <person name="Azer M."/>
            <person name="Bachantsang P."/>
            <person name="Barry A."/>
            <person name="Bayul T."/>
            <person name="Berlin A."/>
            <person name="Bessette D."/>
            <person name="Bloom T."/>
            <person name="Blye J."/>
            <person name="Boguslavskiy L."/>
            <person name="Bonnet C."/>
            <person name="Boukhgalter B."/>
            <person name="Bourzgui I."/>
            <person name="Brown A."/>
            <person name="Cahill P."/>
            <person name="Channer S."/>
            <person name="Cheshatsang Y."/>
            <person name="Chuda L."/>
            <person name="Citroen M."/>
            <person name="Collymore A."/>
            <person name="Cooke P."/>
            <person name="Costello M."/>
            <person name="D'Aco K."/>
            <person name="Daza R."/>
            <person name="De Haan G."/>
            <person name="DeGray S."/>
            <person name="DeMaso C."/>
            <person name="Dhargay N."/>
            <person name="Dooley K."/>
            <person name="Dooley E."/>
            <person name="Doricent M."/>
            <person name="Dorje P."/>
            <person name="Dorjee K."/>
            <person name="Dupes A."/>
            <person name="Elong R."/>
            <person name="Falk J."/>
            <person name="Farina A."/>
            <person name="Faro S."/>
            <person name="Ferguson D."/>
            <person name="Fisher S."/>
            <person name="Foley C.D."/>
            <person name="Franke A."/>
            <person name="Friedrich D."/>
            <person name="Gadbois L."/>
            <person name="Gearin G."/>
            <person name="Gearin C.R."/>
            <person name="Giannoukos G."/>
            <person name="Goode T."/>
            <person name="Graham J."/>
            <person name="Grandbois E."/>
            <person name="Grewal S."/>
            <person name="Gyaltsen K."/>
            <person name="Hafez N."/>
            <person name="Hagos B."/>
            <person name="Hall J."/>
            <person name="Henson C."/>
            <person name="Hollinger A."/>
            <person name="Honan T."/>
            <person name="Huard M.D."/>
            <person name="Hughes L."/>
            <person name="Hurhula B."/>
            <person name="Husby M.E."/>
            <person name="Kamat A."/>
            <person name="Kanga B."/>
            <person name="Kashin S."/>
            <person name="Khazanovich D."/>
            <person name="Kisner P."/>
            <person name="Lance K."/>
            <person name="Lara M."/>
            <person name="Lee W."/>
            <person name="Lennon N."/>
            <person name="Letendre F."/>
            <person name="LeVine R."/>
            <person name="Lipovsky A."/>
            <person name="Liu X."/>
            <person name="Liu J."/>
            <person name="Liu S."/>
            <person name="Lokyitsang T."/>
            <person name="Lokyitsang Y."/>
            <person name="Lubonja R."/>
            <person name="Lui A."/>
            <person name="MacDonald P."/>
            <person name="Magnisalis V."/>
            <person name="Maru K."/>
            <person name="Matthews C."/>
            <person name="McCusker W."/>
            <person name="McDonough S."/>
            <person name="Mehta T."/>
            <person name="Meldrim J."/>
            <person name="Meneus L."/>
            <person name="Mihai O."/>
            <person name="Mihalev A."/>
            <person name="Mihova T."/>
            <person name="Mittelman R."/>
            <person name="Mlenga V."/>
            <person name="Montmayeur A."/>
            <person name="Mulrain L."/>
            <person name="Navidi A."/>
            <person name="Naylor J."/>
            <person name="Negash T."/>
            <person name="Nguyen T."/>
            <person name="Nguyen N."/>
            <person name="Nicol R."/>
            <person name="Norbu C."/>
            <person name="Norbu N."/>
            <person name="Novod N."/>
            <person name="O'Neill B."/>
            <person name="Osman S."/>
            <person name="Markiewicz E."/>
            <person name="Oyono O.L."/>
            <person name="Patti C."/>
            <person name="Phunkhang P."/>
            <person name="Pierre F."/>
            <person name="Priest M."/>
            <person name="Raghuraman S."/>
            <person name="Rege F."/>
            <person name="Reyes R."/>
            <person name="Rise C."/>
            <person name="Rogov P."/>
            <person name="Ross K."/>
            <person name="Ryan E."/>
            <person name="Settipalli S."/>
            <person name="Shea T."/>
            <person name="Sherpa N."/>
            <person name="Shi L."/>
            <person name="Shih D."/>
            <person name="Sparrow T."/>
            <person name="Spaulding J."/>
            <person name="Stalker J."/>
            <person name="Stange-Thomann N."/>
            <person name="Stavropoulos S."/>
            <person name="Stone C."/>
            <person name="Strader C."/>
            <person name="Tesfaye S."/>
            <person name="Thomson T."/>
            <person name="Thoulutsang Y."/>
            <person name="Thoulutsang D."/>
            <person name="Topham K."/>
            <person name="Topping I."/>
            <person name="Tsamla T."/>
            <person name="Vassiliev H."/>
            <person name="Vo A."/>
            <person name="Wangchuk T."/>
            <person name="Wangdi T."/>
            <person name="Weiand M."/>
            <person name="Wilkinson J."/>
            <person name="Wilson A."/>
            <person name="Yadav S."/>
            <person name="Young G."/>
            <person name="Yu Q."/>
            <person name="Zembek L."/>
            <person name="Zhong D."/>
            <person name="Zimmer A."/>
            <person name="Zwirko Z."/>
            <person name="Jaffe D.B."/>
            <person name="Alvarez P."/>
            <person name="Brockman W."/>
            <person name="Butler J."/>
            <person name="Chin C."/>
            <person name="Gnerre S."/>
            <person name="Grabherr M."/>
            <person name="Kleber M."/>
            <person name="Mauceli E."/>
            <person name="MacCallum I."/>
        </authorList>
    </citation>
    <scope>NUCLEOTIDE SEQUENCE [LARGE SCALE GENOMIC DNA]</scope>
    <source>
        <strain evidence="5">Tucson 14024-0371.13</strain>
    </source>
</reference>
<dbReference type="PROSITE" id="PS50278">
    <property type="entry name" value="PDGF_2"/>
    <property type="match status" value="1"/>
</dbReference>
<dbReference type="OrthoDB" id="6370328at2759"/>
<dbReference type="PANTHER" id="PTHR21719">
    <property type="entry name" value="FI06402P-RELATED"/>
    <property type="match status" value="1"/>
</dbReference>
<evidence type="ECO:0000259" key="3">
    <source>
        <dbReference type="PROSITE" id="PS50278"/>
    </source>
</evidence>
<protein>
    <recommendedName>
        <fullName evidence="3">Platelet-derived growth factor (PDGF) family profile domain-containing protein</fullName>
    </recommendedName>
</protein>
<evidence type="ECO:0000256" key="2">
    <source>
        <dbReference type="SAM" id="SignalP"/>
    </source>
</evidence>
<dbReference type="GO" id="GO:0035099">
    <property type="term" value="P:hemocyte migration"/>
    <property type="evidence" value="ECO:0007669"/>
    <property type="project" value="TreeGrafter"/>
</dbReference>
<feature type="domain" description="Platelet-derived growth factor (PDGF) family profile" evidence="3">
    <location>
        <begin position="469"/>
        <end position="537"/>
    </location>
</feature>
<dbReference type="CTD" id="33995"/>
<dbReference type="GeneID" id="6507092"/>
<sequence>MPSLSAKMLWLLLMVMPLGGANTSDQRVSTVAPPHRISHQQQRLHQLEAAQQHQQQRHHHLRHEQHLRAELEGNGNHQPPPMGGSEGDLTGFESQLPMQQHHLRHHNRHHQSWEHRVFPALRHQQHRLAAVGTSTPRTVFTTEAPTTSHRGLNMNHTRYFDRDGMNPPWAEYHTTSAPNWRQELDTSNSDEESDEDDDDEDEEYDYNYDSSSNAVDEELARQVPRYSLFNQKPSHTAENKEIEYDQSDELEISDNRNRNSNRHPSVANPHHKLAEKRNIFDWLFKQDKEKELTRKPHTTAAPKTTTTTTTTTTTHRPERQTLILTDANLKKTDLDKLDKDYSNEDNDSEFEDAFSNEQWNKIEHDHKLRQQKHQKELQALREKSRNTPLIRNEAPPSYNIESEETGNIISNNYLPGSSTRRKIELHKEGYSKKRFSDMNKLAQENVRRVAREAICRIPQKRCLLVQQDTSKEYWPRCAILHRCSEDSGCCRKGKICAAKSTHNVELYFFVYNLKDSRTVEKRTFVNHTECHCIERSNYNVETAMAVSSPVRATILSCTCPSAFEKVLQDDGQCRCDCTSSNAGCDSLKRGIEHFSLKDRKCIEQGRCMPPTCEYGHFMKQQGGCPKQHEHPIYSVMS</sequence>